<dbReference type="InterPro" id="IPR000160">
    <property type="entry name" value="GGDEF_dom"/>
</dbReference>
<name>A0A437QB71_9GAMM</name>
<dbReference type="PANTHER" id="PTHR45138:SF9">
    <property type="entry name" value="DIGUANYLATE CYCLASE DGCM-RELATED"/>
    <property type="match status" value="1"/>
</dbReference>
<dbReference type="EC" id="2.7.7.65" evidence="2"/>
<evidence type="ECO:0000313" key="7">
    <source>
        <dbReference type="EMBL" id="RVU31812.1"/>
    </source>
</evidence>
<comment type="cofactor">
    <cofactor evidence="1">
        <name>Mg(2+)</name>
        <dbReference type="ChEBI" id="CHEBI:18420"/>
    </cofactor>
</comment>
<keyword evidence="8" id="KW-1185">Reference proteome</keyword>
<reference evidence="7 8" key="1">
    <citation type="submission" date="2019-01" db="EMBL/GenBank/DDBJ databases">
        <authorList>
            <person name="Chen W.-M."/>
        </authorList>
    </citation>
    <scope>NUCLEOTIDE SEQUENCE [LARGE SCALE GENOMIC DNA]</scope>
    <source>
        <strain evidence="7 8">HPM-16</strain>
    </source>
</reference>
<evidence type="ECO:0000313" key="8">
    <source>
        <dbReference type="Proteomes" id="UP000282818"/>
    </source>
</evidence>
<evidence type="ECO:0000256" key="3">
    <source>
        <dbReference type="ARBA" id="ARBA00034247"/>
    </source>
</evidence>
<dbReference type="FunFam" id="3.30.70.270:FF:000001">
    <property type="entry name" value="Diguanylate cyclase domain protein"/>
    <property type="match status" value="1"/>
</dbReference>
<evidence type="ECO:0000259" key="6">
    <source>
        <dbReference type="PROSITE" id="PS50887"/>
    </source>
</evidence>
<dbReference type="Gene3D" id="3.30.70.270">
    <property type="match status" value="1"/>
</dbReference>
<comment type="caution">
    <text evidence="7">The sequence shown here is derived from an EMBL/GenBank/DDBJ whole genome shotgun (WGS) entry which is preliminary data.</text>
</comment>
<evidence type="ECO:0000256" key="4">
    <source>
        <dbReference type="SAM" id="Coils"/>
    </source>
</evidence>
<evidence type="ECO:0000256" key="2">
    <source>
        <dbReference type="ARBA" id="ARBA00012528"/>
    </source>
</evidence>
<feature type="region of interest" description="Disordered" evidence="5">
    <location>
        <begin position="339"/>
        <end position="361"/>
    </location>
</feature>
<dbReference type="EMBL" id="SACQ01000002">
    <property type="protein sequence ID" value="RVU31812.1"/>
    <property type="molecule type" value="Genomic_DNA"/>
</dbReference>
<feature type="coiled-coil region" evidence="4">
    <location>
        <begin position="5"/>
        <end position="32"/>
    </location>
</feature>
<dbReference type="InterPro" id="IPR043128">
    <property type="entry name" value="Rev_trsase/Diguanyl_cyclase"/>
</dbReference>
<dbReference type="NCBIfam" id="TIGR00254">
    <property type="entry name" value="GGDEF"/>
    <property type="match status" value="1"/>
</dbReference>
<dbReference type="CDD" id="cd01949">
    <property type="entry name" value="GGDEF"/>
    <property type="match status" value="1"/>
</dbReference>
<dbReference type="InterPro" id="IPR048516">
    <property type="entry name" value="DGCcoil"/>
</dbReference>
<sequence>MNKETIDWKAKYKEAAQELEAYENDQTAQQLRQLATRLSVGVSGQSQALDDALNALQPHLQPQQSTTRLPKPALDQVDRQIRALDQQRAASGQAILEAVSTWIRQLKSYLTMESSLSEALLTLERTAPVQLESTYQLPDVVAELVDLQGKLITEIAGGPSQDASTDIDLAPVEAELASLVDLLILSDSARQQANRIAARLREGLTLPVLVDALKEVVELARAAHTSTNEDFENYLINLNSQLAEVQSFLQESFSEQQVAGDAHRLLDQKVREDVGQIQSAVKSSIDLSELKQSVATQLAGIVEAMDEFRRNEEQRDTRMQERYDSLMARVAEMELETQRVKTHMEEERQKARTDSLTGLPNRAAYDDHMRKEFERWSRYQQGFSVAVGDLDYFKRINDTYGHLAGDKVLRLVARVLSRNLRSADFIARFGGEEFVVLMPSTKASEAQTGIDKLRAAIGKSPFNFHGKPVTITMSFGVTEIQAGDTPDQLFERADGALYQAKQEGRNRVCVA</sequence>
<dbReference type="GO" id="GO:0052621">
    <property type="term" value="F:diguanylate cyclase activity"/>
    <property type="evidence" value="ECO:0007669"/>
    <property type="project" value="UniProtKB-EC"/>
</dbReference>
<dbReference type="SMART" id="SM00267">
    <property type="entry name" value="GGDEF"/>
    <property type="match status" value="1"/>
</dbReference>
<feature type="domain" description="GGDEF" evidence="6">
    <location>
        <begin position="381"/>
        <end position="511"/>
    </location>
</feature>
<dbReference type="InterPro" id="IPR050469">
    <property type="entry name" value="Diguanylate_Cyclase"/>
</dbReference>
<feature type="compositionally biased region" description="Basic and acidic residues" evidence="5">
    <location>
        <begin position="339"/>
        <end position="353"/>
    </location>
</feature>
<dbReference type="Pfam" id="PF00990">
    <property type="entry name" value="GGDEF"/>
    <property type="match status" value="1"/>
</dbReference>
<gene>
    <name evidence="7" type="ORF">EOE65_07500</name>
</gene>
<proteinExistence type="predicted"/>
<dbReference type="Proteomes" id="UP000282818">
    <property type="component" value="Unassembled WGS sequence"/>
</dbReference>
<dbReference type="AlphaFoldDB" id="A0A437QB71"/>
<dbReference type="PANTHER" id="PTHR45138">
    <property type="entry name" value="REGULATORY COMPONENTS OF SENSORY TRANSDUCTION SYSTEM"/>
    <property type="match status" value="1"/>
</dbReference>
<dbReference type="SUPFAM" id="SSF55073">
    <property type="entry name" value="Nucleotide cyclase"/>
    <property type="match status" value="1"/>
</dbReference>
<accession>A0A437QB71</accession>
<evidence type="ECO:0000256" key="5">
    <source>
        <dbReference type="SAM" id="MobiDB-lite"/>
    </source>
</evidence>
<keyword evidence="4" id="KW-0175">Coiled coil</keyword>
<dbReference type="Pfam" id="PF20975">
    <property type="entry name" value="DGCcoil"/>
    <property type="match status" value="1"/>
</dbReference>
<dbReference type="InterPro" id="IPR029787">
    <property type="entry name" value="Nucleotide_cyclase"/>
</dbReference>
<comment type="catalytic activity">
    <reaction evidence="3">
        <text>2 GTP = 3',3'-c-di-GMP + 2 diphosphate</text>
        <dbReference type="Rhea" id="RHEA:24898"/>
        <dbReference type="ChEBI" id="CHEBI:33019"/>
        <dbReference type="ChEBI" id="CHEBI:37565"/>
        <dbReference type="ChEBI" id="CHEBI:58805"/>
        <dbReference type="EC" id="2.7.7.65"/>
    </reaction>
</comment>
<dbReference type="PROSITE" id="PS50887">
    <property type="entry name" value="GGDEF"/>
    <property type="match status" value="1"/>
</dbReference>
<evidence type="ECO:0000256" key="1">
    <source>
        <dbReference type="ARBA" id="ARBA00001946"/>
    </source>
</evidence>
<protein>
    <recommendedName>
        <fullName evidence="2">diguanylate cyclase</fullName>
        <ecNumber evidence="2">2.7.7.65</ecNumber>
    </recommendedName>
</protein>
<dbReference type="RefSeq" id="WP_127693671.1">
    <property type="nucleotide sequence ID" value="NZ_SACQ01000002.1"/>
</dbReference>
<organism evidence="7 8">
    <name type="scientific">Neptunomonas marina</name>
    <dbReference type="NCBI Taxonomy" id="1815562"/>
    <lineage>
        <taxon>Bacteria</taxon>
        <taxon>Pseudomonadati</taxon>
        <taxon>Pseudomonadota</taxon>
        <taxon>Gammaproteobacteria</taxon>
        <taxon>Oceanospirillales</taxon>
        <taxon>Oceanospirillaceae</taxon>
        <taxon>Neptunomonas</taxon>
    </lineage>
</organism>